<comment type="caution">
    <text evidence="1">The sequence shown here is derived from an EMBL/GenBank/DDBJ whole genome shotgun (WGS) entry which is preliminary data.</text>
</comment>
<name>A0A8H6RYL2_9AGAR</name>
<dbReference type="SUPFAM" id="SSF52047">
    <property type="entry name" value="RNI-like"/>
    <property type="match status" value="1"/>
</dbReference>
<dbReference type="Gene3D" id="3.80.10.10">
    <property type="entry name" value="Ribonuclease Inhibitor"/>
    <property type="match status" value="1"/>
</dbReference>
<evidence type="ECO:0000313" key="1">
    <source>
        <dbReference type="EMBL" id="KAF7289356.1"/>
    </source>
</evidence>
<proteinExistence type="predicted"/>
<dbReference type="Proteomes" id="UP000636479">
    <property type="component" value="Unassembled WGS sequence"/>
</dbReference>
<accession>A0A8H6RYL2</accession>
<organism evidence="1 2">
    <name type="scientific">Mycena indigotica</name>
    <dbReference type="NCBI Taxonomy" id="2126181"/>
    <lineage>
        <taxon>Eukaryota</taxon>
        <taxon>Fungi</taxon>
        <taxon>Dikarya</taxon>
        <taxon>Basidiomycota</taxon>
        <taxon>Agaricomycotina</taxon>
        <taxon>Agaricomycetes</taxon>
        <taxon>Agaricomycetidae</taxon>
        <taxon>Agaricales</taxon>
        <taxon>Marasmiineae</taxon>
        <taxon>Mycenaceae</taxon>
        <taxon>Mycena</taxon>
    </lineage>
</organism>
<dbReference type="OrthoDB" id="3000303at2759"/>
<dbReference type="EMBL" id="JACAZF010000017">
    <property type="protein sequence ID" value="KAF7289356.1"/>
    <property type="molecule type" value="Genomic_DNA"/>
</dbReference>
<dbReference type="RefSeq" id="XP_037213387.1">
    <property type="nucleotide sequence ID" value="XM_037370386.1"/>
</dbReference>
<evidence type="ECO:0000313" key="2">
    <source>
        <dbReference type="Proteomes" id="UP000636479"/>
    </source>
</evidence>
<dbReference type="GeneID" id="59352902"/>
<protein>
    <submittedName>
        <fullName evidence="1">Uncharacterized protein</fullName>
    </submittedName>
</protein>
<dbReference type="AlphaFoldDB" id="A0A8H6RYL2"/>
<keyword evidence="2" id="KW-1185">Reference proteome</keyword>
<gene>
    <name evidence="1" type="ORF">MIND_01397900</name>
</gene>
<reference evidence="1" key="1">
    <citation type="submission" date="2020-05" db="EMBL/GenBank/DDBJ databases">
        <title>Mycena genomes resolve the evolution of fungal bioluminescence.</title>
        <authorList>
            <person name="Tsai I.J."/>
        </authorList>
    </citation>
    <scope>NUCLEOTIDE SEQUENCE</scope>
    <source>
        <strain evidence="1">171206Taipei</strain>
    </source>
</reference>
<dbReference type="InterPro" id="IPR032675">
    <property type="entry name" value="LRR_dom_sf"/>
</dbReference>
<sequence length="552" mass="61573">MTKKAKIHSNSCSSLLTFSPIPKSLCEVSVLDIPAPIIHAVPPEICAQIAQCSTRQTVSRLSLSSHRLYYVFSPLLYENIGNLTSTQTARLLQTLNAGSCTWRTNPALFIAKLSLVEVPKENLKFDASQTALQNMHAASASRLRSLHWGITSGIDKLGAVISTENFPRLKELFVSCGDGGEVNTFSFMNKGGLEALGITLELDLESPKINHVTADRLLYKLAEAIRALPLTSPDLYTLQLHVQVHYPLDELPDALSDLVDALNSLKFRSLQSLDVCLKCIPVFDDDDYLCIDLTTFLNAHPQLTKLILNVPDTKLDKPAFISSLRSFSGSVVDATHLLQQKNIRLEELNVVHIHDSFYDPPLFLVPVFPSLSSLTKLSLSANNHGGNMLKPFNHVSPLSLQSIATSFPNLTHLSVPISDCMSAYKTCLWCLPRLQELRLCEYRVQDIPMGCPLAELFPSIMFVSEIRLLLGSLSELRLVAVTLLVDDGSMDDFCLECGCRSDVYVARMLDHEEMRVEYEFVVLRQEEVVMTFSEFVDKRVRRRPRTVPSHAE</sequence>